<dbReference type="EMBL" id="FTOU01000003">
    <property type="protein sequence ID" value="SIS69463.1"/>
    <property type="molecule type" value="Genomic_DNA"/>
</dbReference>
<evidence type="ECO:0000256" key="1">
    <source>
        <dbReference type="ARBA" id="ARBA00006987"/>
    </source>
</evidence>
<dbReference type="Proteomes" id="UP001215549">
    <property type="component" value="Chromosome"/>
</dbReference>
<evidence type="ECO:0000313" key="3">
    <source>
        <dbReference type="EMBL" id="SIS69463.1"/>
    </source>
</evidence>
<dbReference type="InterPro" id="IPR005064">
    <property type="entry name" value="BUG"/>
</dbReference>
<dbReference type="PANTHER" id="PTHR42928:SF5">
    <property type="entry name" value="BLR1237 PROTEIN"/>
    <property type="match status" value="1"/>
</dbReference>
<feature type="chain" id="PRO_5041358846" evidence="2">
    <location>
        <begin position="22"/>
        <end position="318"/>
    </location>
</feature>
<dbReference type="InterPro" id="IPR042100">
    <property type="entry name" value="Bug_dom1"/>
</dbReference>
<gene>
    <name evidence="4" type="ORF">JHX88_10765</name>
    <name evidence="3" type="ORF">SAMN05421772_10345</name>
</gene>
<dbReference type="CDD" id="cd07012">
    <property type="entry name" value="PBP2_Bug_TTT"/>
    <property type="match status" value="1"/>
</dbReference>
<sequence>MSVMGCLRAGGLVLAAISITAGVTTVEAQQIDYPVDTVRIVVPANPGGGTDTDARLFAEYLGKYTGAKVAVVNQFAGGGVVAAQTVASGKPDGSELLLYHTSVHVANLTGTWPFGHEDFTALATIAQFDDVIVARVDAPYDTLSGLIKYAKDHPGEVTFGSQLGGTTEIKGMAIAVASEDTLRVVDAGSESDRTTALLGEQVDAIPMGVNNAQQYVEAGQLKVLAVLNETANPFAPEWPTASSQGVDLSFPLVFAVYGPPDLDQAAIVAIDQVIARMKEDPDAEKDFMRAKQVLSLRDSKEIGPFLEKEHDFVSSFIE</sequence>
<protein>
    <submittedName>
        <fullName evidence="4">Tripartite tricarboxylate transporter substrate binding protein</fullName>
    </submittedName>
    <submittedName>
        <fullName evidence="3">Tripartite-type tricarboxylate transporter, receptor component TctC</fullName>
    </submittedName>
</protein>
<dbReference type="SUPFAM" id="SSF53850">
    <property type="entry name" value="Periplasmic binding protein-like II"/>
    <property type="match status" value="1"/>
</dbReference>
<evidence type="ECO:0000256" key="2">
    <source>
        <dbReference type="SAM" id="SignalP"/>
    </source>
</evidence>
<comment type="similarity">
    <text evidence="1">Belongs to the UPF0065 (bug) family.</text>
</comment>
<name>A0AA46A4T8_9RHOB</name>
<keyword evidence="6" id="KW-1185">Reference proteome</keyword>
<dbReference type="EMBL" id="CP067140">
    <property type="protein sequence ID" value="WCR01436.1"/>
    <property type="molecule type" value="Genomic_DNA"/>
</dbReference>
<dbReference type="PANTHER" id="PTHR42928">
    <property type="entry name" value="TRICARBOXYLATE-BINDING PROTEIN"/>
    <property type="match status" value="1"/>
</dbReference>
<dbReference type="AlphaFoldDB" id="A0AA46A4T8"/>
<dbReference type="Gene3D" id="3.40.190.10">
    <property type="entry name" value="Periplasmic binding protein-like II"/>
    <property type="match status" value="1"/>
</dbReference>
<organism evidence="3 5">
    <name type="scientific">Paracoccus saliphilus</name>
    <dbReference type="NCBI Taxonomy" id="405559"/>
    <lineage>
        <taxon>Bacteria</taxon>
        <taxon>Pseudomonadati</taxon>
        <taxon>Pseudomonadota</taxon>
        <taxon>Alphaproteobacteria</taxon>
        <taxon>Rhodobacterales</taxon>
        <taxon>Paracoccaceae</taxon>
        <taxon>Paracoccus</taxon>
    </lineage>
</organism>
<evidence type="ECO:0000313" key="5">
    <source>
        <dbReference type="Proteomes" id="UP000186216"/>
    </source>
</evidence>
<reference evidence="4 6" key="2">
    <citation type="submission" date="2021-01" db="EMBL/GenBank/DDBJ databases">
        <title>Biogeographic distribution of Paracoccus.</title>
        <authorList>
            <person name="Hollensteiner J."/>
            <person name="Leineberger J."/>
            <person name="Brinkhoff T."/>
            <person name="Daniel R."/>
        </authorList>
    </citation>
    <scope>NUCLEOTIDE SEQUENCE [LARGE SCALE GENOMIC DNA]</scope>
    <source>
        <strain evidence="4 6">DSM 18447</strain>
    </source>
</reference>
<dbReference type="PIRSF" id="PIRSF017082">
    <property type="entry name" value="YflP"/>
    <property type="match status" value="1"/>
</dbReference>
<evidence type="ECO:0000313" key="4">
    <source>
        <dbReference type="EMBL" id="WCR01436.1"/>
    </source>
</evidence>
<keyword evidence="3" id="KW-0675">Receptor</keyword>
<dbReference type="Gene3D" id="3.40.190.150">
    <property type="entry name" value="Bordetella uptake gene, domain 1"/>
    <property type="match status" value="1"/>
</dbReference>
<accession>A0AA46A4T8</accession>
<evidence type="ECO:0000313" key="6">
    <source>
        <dbReference type="Proteomes" id="UP001215549"/>
    </source>
</evidence>
<proteinExistence type="inferred from homology"/>
<dbReference type="RefSeq" id="WP_076523925.1">
    <property type="nucleotide sequence ID" value="NZ_CP067140.1"/>
</dbReference>
<keyword evidence="2" id="KW-0732">Signal</keyword>
<dbReference type="Proteomes" id="UP000186216">
    <property type="component" value="Unassembled WGS sequence"/>
</dbReference>
<reference evidence="3 5" key="1">
    <citation type="submission" date="2017-01" db="EMBL/GenBank/DDBJ databases">
        <authorList>
            <person name="Varghese N."/>
            <person name="Submissions S."/>
        </authorList>
    </citation>
    <scope>NUCLEOTIDE SEQUENCE [LARGE SCALE GENOMIC DNA]</scope>
    <source>
        <strain evidence="3 5">DSM 18447</strain>
    </source>
</reference>
<dbReference type="Pfam" id="PF03401">
    <property type="entry name" value="TctC"/>
    <property type="match status" value="1"/>
</dbReference>
<feature type="signal peptide" evidence="2">
    <location>
        <begin position="1"/>
        <end position="21"/>
    </location>
</feature>